<reference evidence="6 7" key="1">
    <citation type="submission" date="2022-10" db="EMBL/GenBank/DDBJ databases">
        <title>Alteromonas sp. chi3 Genome sequencing.</title>
        <authorList>
            <person name="Park S."/>
        </authorList>
    </citation>
    <scope>NUCLEOTIDE SEQUENCE [LARGE SCALE GENOMIC DNA]</scope>
    <source>
        <strain evidence="7">chi3</strain>
    </source>
</reference>
<dbReference type="InterPro" id="IPR000551">
    <property type="entry name" value="MerR-type_HTH_dom"/>
</dbReference>
<dbReference type="PANTHER" id="PTHR30204:SF94">
    <property type="entry name" value="HEAVY METAL-DEPENDENT TRANSCRIPTIONAL REGULATOR HI_0293-RELATED"/>
    <property type="match status" value="1"/>
</dbReference>
<feature type="domain" description="HTH merR-type" evidence="5">
    <location>
        <begin position="5"/>
        <end position="74"/>
    </location>
</feature>
<evidence type="ECO:0000256" key="3">
    <source>
        <dbReference type="ARBA" id="ARBA00023163"/>
    </source>
</evidence>
<keyword evidence="2" id="KW-0238">DNA-binding</keyword>
<keyword evidence="7" id="KW-1185">Reference proteome</keyword>
<evidence type="ECO:0000259" key="5">
    <source>
        <dbReference type="PROSITE" id="PS50937"/>
    </source>
</evidence>
<evidence type="ECO:0000256" key="4">
    <source>
        <dbReference type="SAM" id="Coils"/>
    </source>
</evidence>
<dbReference type="InterPro" id="IPR015358">
    <property type="entry name" value="Tscrpt_reg_MerR_DNA-bd"/>
</dbReference>
<keyword evidence="4" id="KW-0175">Coiled coil</keyword>
<dbReference type="InterPro" id="IPR047057">
    <property type="entry name" value="MerR_fam"/>
</dbReference>
<evidence type="ECO:0000256" key="2">
    <source>
        <dbReference type="ARBA" id="ARBA00023125"/>
    </source>
</evidence>
<dbReference type="PROSITE" id="PS50937">
    <property type="entry name" value="HTH_MERR_2"/>
    <property type="match status" value="1"/>
</dbReference>
<dbReference type="NCBIfam" id="NF007069">
    <property type="entry name" value="PRK09514.1"/>
    <property type="match status" value="1"/>
</dbReference>
<feature type="coiled-coil region" evidence="4">
    <location>
        <begin position="87"/>
        <end position="114"/>
    </location>
</feature>
<evidence type="ECO:0000256" key="1">
    <source>
        <dbReference type="ARBA" id="ARBA00023015"/>
    </source>
</evidence>
<accession>A0ABT5L488</accession>
<dbReference type="Pfam" id="PF00376">
    <property type="entry name" value="MerR"/>
    <property type="match status" value="1"/>
</dbReference>
<dbReference type="SMART" id="SM00422">
    <property type="entry name" value="HTH_MERR"/>
    <property type="match status" value="1"/>
</dbReference>
<protein>
    <submittedName>
        <fullName evidence="6">Zn(2+)-responsive transcriptional regulator</fullName>
    </submittedName>
</protein>
<organism evidence="6 7">
    <name type="scientific">Alteromonas gilva</name>
    <dbReference type="NCBI Taxonomy" id="2987522"/>
    <lineage>
        <taxon>Bacteria</taxon>
        <taxon>Pseudomonadati</taxon>
        <taxon>Pseudomonadota</taxon>
        <taxon>Gammaproteobacteria</taxon>
        <taxon>Alteromonadales</taxon>
        <taxon>Alteromonadaceae</taxon>
        <taxon>Alteromonas/Salinimonas group</taxon>
        <taxon>Alteromonas</taxon>
    </lineage>
</organism>
<comment type="caution">
    <text evidence="6">The sequence shown here is derived from an EMBL/GenBank/DDBJ whole genome shotgun (WGS) entry which is preliminary data.</text>
</comment>
<keyword evidence="1" id="KW-0805">Transcription regulation</keyword>
<dbReference type="CDD" id="cd04770">
    <property type="entry name" value="HTH_HMRTR"/>
    <property type="match status" value="1"/>
</dbReference>
<dbReference type="PRINTS" id="PR00040">
    <property type="entry name" value="HTHMERR"/>
</dbReference>
<dbReference type="PROSITE" id="PS00552">
    <property type="entry name" value="HTH_MERR_1"/>
    <property type="match status" value="1"/>
</dbReference>
<evidence type="ECO:0000313" key="7">
    <source>
        <dbReference type="Proteomes" id="UP001218788"/>
    </source>
</evidence>
<dbReference type="NCBIfam" id="TIGR02043">
    <property type="entry name" value="ZntR"/>
    <property type="match status" value="1"/>
</dbReference>
<dbReference type="EMBL" id="JAQQXP010000001">
    <property type="protein sequence ID" value="MDC8831249.1"/>
    <property type="molecule type" value="Genomic_DNA"/>
</dbReference>
<dbReference type="InterPro" id="IPR009061">
    <property type="entry name" value="DNA-bd_dom_put_sf"/>
</dbReference>
<dbReference type="Proteomes" id="UP001218788">
    <property type="component" value="Unassembled WGS sequence"/>
</dbReference>
<name>A0ABT5L488_9ALTE</name>
<dbReference type="InterPro" id="IPR011788">
    <property type="entry name" value="ZntR"/>
</dbReference>
<dbReference type="PANTHER" id="PTHR30204">
    <property type="entry name" value="REDOX-CYCLING DRUG-SENSING TRANSCRIPTIONAL ACTIVATOR SOXR"/>
    <property type="match status" value="1"/>
</dbReference>
<dbReference type="Gene3D" id="1.10.1660.10">
    <property type="match status" value="1"/>
</dbReference>
<dbReference type="Pfam" id="PF09278">
    <property type="entry name" value="MerR-DNA-bind"/>
    <property type="match status" value="1"/>
</dbReference>
<gene>
    <name evidence="6" type="primary">zntR</name>
    <name evidence="6" type="ORF">OIK42_10795</name>
</gene>
<dbReference type="RefSeq" id="WP_273640432.1">
    <property type="nucleotide sequence ID" value="NZ_JAQQXP010000001.1"/>
</dbReference>
<keyword evidence="3" id="KW-0804">Transcription</keyword>
<dbReference type="SUPFAM" id="SSF46955">
    <property type="entry name" value="Putative DNA-binding domain"/>
    <property type="match status" value="1"/>
</dbReference>
<proteinExistence type="predicted"/>
<sequence>MNTKAFKIGQLAGLTGLSNDTIRFYERKGLIRAIHRSASGYRLFSDADLSRLRFIKRAKHVGFTLDEIGELLELRLHPDAHSCEEVKQFTQKKIHELNKKIDELERIRTSLRTLHTACCGGAESAEYCSILQSLESAEAP</sequence>
<evidence type="ECO:0000313" key="6">
    <source>
        <dbReference type="EMBL" id="MDC8831249.1"/>
    </source>
</evidence>